<dbReference type="AlphaFoldDB" id="A0AA35S830"/>
<keyword evidence="2" id="KW-1185">Reference proteome</keyword>
<comment type="caution">
    <text evidence="1">The sequence shown here is derived from an EMBL/GenBank/DDBJ whole genome shotgun (WGS) entry which is preliminary data.</text>
</comment>
<sequence>MHAMVEYVPKKAETAAYTTSAPPTPIMSPLNACEVLLPPLVLLLLLPLDLRRIGKLLDLLR</sequence>
<organism evidence="1 2">
    <name type="scientific">Geodia barretti</name>
    <name type="common">Barrett's horny sponge</name>
    <dbReference type="NCBI Taxonomy" id="519541"/>
    <lineage>
        <taxon>Eukaryota</taxon>
        <taxon>Metazoa</taxon>
        <taxon>Porifera</taxon>
        <taxon>Demospongiae</taxon>
        <taxon>Heteroscleromorpha</taxon>
        <taxon>Tetractinellida</taxon>
        <taxon>Astrophorina</taxon>
        <taxon>Geodiidae</taxon>
        <taxon>Geodia</taxon>
    </lineage>
</organism>
<dbReference type="EMBL" id="CASHTH010002067">
    <property type="protein sequence ID" value="CAI8024247.1"/>
    <property type="molecule type" value="Genomic_DNA"/>
</dbReference>
<evidence type="ECO:0000313" key="2">
    <source>
        <dbReference type="Proteomes" id="UP001174909"/>
    </source>
</evidence>
<proteinExistence type="predicted"/>
<dbReference type="Proteomes" id="UP001174909">
    <property type="component" value="Unassembled WGS sequence"/>
</dbReference>
<name>A0AA35S830_GEOBA</name>
<evidence type="ECO:0000313" key="1">
    <source>
        <dbReference type="EMBL" id="CAI8024247.1"/>
    </source>
</evidence>
<accession>A0AA35S830</accession>
<protein>
    <submittedName>
        <fullName evidence="1">Uncharacterized protein</fullName>
    </submittedName>
</protein>
<gene>
    <name evidence="1" type="ORF">GBAR_LOCUS14100</name>
</gene>
<reference evidence="1" key="1">
    <citation type="submission" date="2023-03" db="EMBL/GenBank/DDBJ databases">
        <authorList>
            <person name="Steffen K."/>
            <person name="Cardenas P."/>
        </authorList>
    </citation>
    <scope>NUCLEOTIDE SEQUENCE</scope>
</reference>